<gene>
    <name evidence="1" type="ORF">JFY71_10690</name>
</gene>
<accession>A0AC61MQ63</accession>
<protein>
    <submittedName>
        <fullName evidence="1">Bifunctional 5,10-methylenetetrahydrofolate dehydrogenase/5,10-methenyltetrahydrofolate cyclohydrolase</fullName>
    </submittedName>
</protein>
<keyword evidence="2" id="KW-1185">Reference proteome</keyword>
<sequence length="283" mass="31083">MEAILSSNELAKELEENIISRVKVLSEKGATPKLAIVRVGENPNDISYEKSLLKKGDGYGIDIQQVVLEENISTEELKSEMEKLNVDESVTGIILFRPLPKHIDEELIQETISWKKDVDCMSPLNLAKIFQGDFTSFQPATPFASMKILEYYNIDLTGKTVAIINRSMVLGKPLAMMVLGKNGTPIICHSKTKDLKKILKEADVVVTATGRAKSLKRDSLTEDSIVIDVGVSLDENGKLSGDADFEDLKGYVKGITPRLGGVGKITSTLLMEQLVTAKENSLK</sequence>
<name>A0AC61MQ63_9FIRM</name>
<organism evidence="1 2">
    <name type="scientific">Miniphocaeibacter halophilus</name>
    <dbReference type="NCBI Taxonomy" id="2931922"/>
    <lineage>
        <taxon>Bacteria</taxon>
        <taxon>Bacillati</taxon>
        <taxon>Bacillota</taxon>
        <taxon>Tissierellia</taxon>
        <taxon>Tissierellales</taxon>
        <taxon>Peptoniphilaceae</taxon>
        <taxon>Miniphocaeibacter</taxon>
    </lineage>
</organism>
<dbReference type="Proteomes" id="UP000595814">
    <property type="component" value="Chromosome"/>
</dbReference>
<dbReference type="EMBL" id="CP066744">
    <property type="protein sequence ID" value="QQK07735.1"/>
    <property type="molecule type" value="Genomic_DNA"/>
</dbReference>
<reference evidence="1 2" key="1">
    <citation type="journal article" date="2022" name="Int. J. Syst. Evol. Microbiol.">
        <title>Miniphocaeibacter halophilus sp. nov., an ammonium-tolerant acetate-producing bacterium isolated from a biogas system.</title>
        <authorList>
            <person name="Schnurer A."/>
            <person name="Singh A."/>
            <person name="Bi S."/>
            <person name="Qiao W."/>
            <person name="Westerholm M."/>
        </authorList>
    </citation>
    <scope>NUCLEOTIDE SEQUENCE [LARGE SCALE GENOMIC DNA]</scope>
    <source>
        <strain evidence="1 2">AMB_01</strain>
    </source>
</reference>
<evidence type="ECO:0000313" key="1">
    <source>
        <dbReference type="EMBL" id="QQK07735.1"/>
    </source>
</evidence>
<proteinExistence type="predicted"/>
<evidence type="ECO:0000313" key="2">
    <source>
        <dbReference type="Proteomes" id="UP000595814"/>
    </source>
</evidence>